<name>A0A7X6DE19_9BURK</name>
<dbReference type="AlphaFoldDB" id="A0A7X6DE19"/>
<sequence>MSGFPLLFGRWQQAELAALRAERRLSRQLDAYCEGWGQAPSVPEITAAQRLRTQARDQLRALQAELASQRDGARVL</sequence>
<protein>
    <submittedName>
        <fullName evidence="2">Uncharacterized protein</fullName>
    </submittedName>
</protein>
<dbReference type="RefSeq" id="WP_168106578.1">
    <property type="nucleotide sequence ID" value="NZ_VTOX01000002.1"/>
</dbReference>
<evidence type="ECO:0000313" key="3">
    <source>
        <dbReference type="Proteomes" id="UP000521868"/>
    </source>
</evidence>
<proteinExistence type="predicted"/>
<keyword evidence="1" id="KW-0175">Coiled coil</keyword>
<dbReference type="Proteomes" id="UP000521868">
    <property type="component" value="Unassembled WGS sequence"/>
</dbReference>
<dbReference type="EMBL" id="VTOX01000002">
    <property type="protein sequence ID" value="NKE65457.1"/>
    <property type="molecule type" value="Genomic_DNA"/>
</dbReference>
<keyword evidence="3" id="KW-1185">Reference proteome</keyword>
<gene>
    <name evidence="2" type="ORF">RAMLITH_06450</name>
</gene>
<evidence type="ECO:0000313" key="2">
    <source>
        <dbReference type="EMBL" id="NKE65457.1"/>
    </source>
</evidence>
<accession>A0A7X6DE19</accession>
<feature type="coiled-coil region" evidence="1">
    <location>
        <begin position="45"/>
        <end position="72"/>
    </location>
</feature>
<evidence type="ECO:0000256" key="1">
    <source>
        <dbReference type="SAM" id="Coils"/>
    </source>
</evidence>
<reference evidence="2 3" key="1">
    <citation type="journal article" date="2020" name="Nature">
        <title>Bacterial chemolithoautotrophy via manganese oxidation.</title>
        <authorList>
            <person name="Yu H."/>
            <person name="Leadbetter J.R."/>
        </authorList>
    </citation>
    <scope>NUCLEOTIDE SEQUENCE [LARGE SCALE GENOMIC DNA]</scope>
    <source>
        <strain evidence="2 3">RBP-1</strain>
    </source>
</reference>
<comment type="caution">
    <text evidence="2">The sequence shown here is derived from an EMBL/GenBank/DDBJ whole genome shotgun (WGS) entry which is preliminary data.</text>
</comment>
<organism evidence="2 3">
    <name type="scientific">Ramlibacter lithotrophicus</name>
    <dbReference type="NCBI Taxonomy" id="2606681"/>
    <lineage>
        <taxon>Bacteria</taxon>
        <taxon>Pseudomonadati</taxon>
        <taxon>Pseudomonadota</taxon>
        <taxon>Betaproteobacteria</taxon>
        <taxon>Burkholderiales</taxon>
        <taxon>Comamonadaceae</taxon>
        <taxon>Ramlibacter</taxon>
    </lineage>
</organism>